<dbReference type="Proteomes" id="UP000278351">
    <property type="component" value="Unassembled WGS sequence"/>
</dbReference>
<organism evidence="1 2">
    <name type="scientific">Chitinophaga lutea</name>
    <dbReference type="NCBI Taxonomy" id="2488634"/>
    <lineage>
        <taxon>Bacteria</taxon>
        <taxon>Pseudomonadati</taxon>
        <taxon>Bacteroidota</taxon>
        <taxon>Chitinophagia</taxon>
        <taxon>Chitinophagales</taxon>
        <taxon>Chitinophagaceae</taxon>
        <taxon>Chitinophaga</taxon>
    </lineage>
</organism>
<proteinExistence type="predicted"/>
<dbReference type="AlphaFoldDB" id="A0A3N4PSW5"/>
<keyword evidence="2" id="KW-1185">Reference proteome</keyword>
<gene>
    <name evidence="1" type="ORF">EGT74_23130</name>
</gene>
<accession>A0A3N4PSW5</accession>
<evidence type="ECO:0000313" key="2">
    <source>
        <dbReference type="Proteomes" id="UP000278351"/>
    </source>
</evidence>
<name>A0A3N4PSW5_9BACT</name>
<dbReference type="EMBL" id="RPDH01000002">
    <property type="protein sequence ID" value="RPE09859.1"/>
    <property type="molecule type" value="Genomic_DNA"/>
</dbReference>
<sequence length="118" mass="13517">MALLLAACSKSQSLEERWLEKSQRKEVIVFRNGKPDSSDMYMGEERSFYFQTRPLPPSSSRASESGIYFYSLAGDSLILKTRQEKFYFRMSADGRSFTIGRFFTDPGGLGDLVIFEKQ</sequence>
<reference evidence="1 2" key="1">
    <citation type="submission" date="2018-11" db="EMBL/GenBank/DDBJ databases">
        <title>Chitinophaga lutea sp.nov., isolate from arsenic contaminated soil.</title>
        <authorList>
            <person name="Zong Y."/>
        </authorList>
    </citation>
    <scope>NUCLEOTIDE SEQUENCE [LARGE SCALE GENOMIC DNA]</scope>
    <source>
        <strain evidence="1 2">ZY74</strain>
    </source>
</reference>
<protein>
    <submittedName>
        <fullName evidence="1">Uncharacterized protein</fullName>
    </submittedName>
</protein>
<evidence type="ECO:0000313" key="1">
    <source>
        <dbReference type="EMBL" id="RPE09859.1"/>
    </source>
</evidence>
<comment type="caution">
    <text evidence="1">The sequence shown here is derived from an EMBL/GenBank/DDBJ whole genome shotgun (WGS) entry which is preliminary data.</text>
</comment>